<evidence type="ECO:0000256" key="5">
    <source>
        <dbReference type="RuleBase" id="RU000660"/>
    </source>
</evidence>
<gene>
    <name evidence="4" type="primary">rplQ</name>
    <name evidence="6" type="ORF">A2373_00965</name>
</gene>
<protein>
    <recommendedName>
        <fullName evidence="4">Large ribosomal subunit protein bL17</fullName>
    </recommendedName>
</protein>
<name>A0A1F6NG06_9BACT</name>
<reference evidence="6 7" key="1">
    <citation type="journal article" date="2016" name="Nat. Commun.">
        <title>Thousands of microbial genomes shed light on interconnected biogeochemical processes in an aquifer system.</title>
        <authorList>
            <person name="Anantharaman K."/>
            <person name="Brown C.T."/>
            <person name="Hug L.A."/>
            <person name="Sharon I."/>
            <person name="Castelle C.J."/>
            <person name="Probst A.J."/>
            <person name="Thomas B.C."/>
            <person name="Singh A."/>
            <person name="Wilkins M.J."/>
            <person name="Karaoz U."/>
            <person name="Brodie E.L."/>
            <person name="Williams K.H."/>
            <person name="Hubbard S.S."/>
            <person name="Banfield J.F."/>
        </authorList>
    </citation>
    <scope>NUCLEOTIDE SEQUENCE [LARGE SCALE GENOMIC DNA]</scope>
</reference>
<evidence type="ECO:0000313" key="7">
    <source>
        <dbReference type="Proteomes" id="UP000176300"/>
    </source>
</evidence>
<dbReference type="GO" id="GO:0022625">
    <property type="term" value="C:cytosolic large ribosomal subunit"/>
    <property type="evidence" value="ECO:0007669"/>
    <property type="project" value="TreeGrafter"/>
</dbReference>
<dbReference type="GO" id="GO:0003735">
    <property type="term" value="F:structural constituent of ribosome"/>
    <property type="evidence" value="ECO:0007669"/>
    <property type="project" value="InterPro"/>
</dbReference>
<evidence type="ECO:0000256" key="4">
    <source>
        <dbReference type="HAMAP-Rule" id="MF_01368"/>
    </source>
</evidence>
<evidence type="ECO:0000256" key="2">
    <source>
        <dbReference type="ARBA" id="ARBA00022980"/>
    </source>
</evidence>
<dbReference type="Gene3D" id="3.90.1030.10">
    <property type="entry name" value="Ribosomal protein L17"/>
    <property type="match status" value="1"/>
</dbReference>
<organism evidence="6 7">
    <name type="scientific">Candidatus Magasanikbacteria bacterium RIFOXYB1_FULL_40_15</name>
    <dbReference type="NCBI Taxonomy" id="1798697"/>
    <lineage>
        <taxon>Bacteria</taxon>
        <taxon>Candidatus Magasanikiibacteriota</taxon>
    </lineage>
</organism>
<comment type="subunit">
    <text evidence="4">Part of the 50S ribosomal subunit. Contacts protein L32.</text>
</comment>
<dbReference type="STRING" id="1798697.A2373_00965"/>
<dbReference type="PANTHER" id="PTHR14413">
    <property type="entry name" value="RIBOSOMAL PROTEIN L17"/>
    <property type="match status" value="1"/>
</dbReference>
<dbReference type="NCBIfam" id="TIGR00059">
    <property type="entry name" value="L17"/>
    <property type="match status" value="1"/>
</dbReference>
<dbReference type="InterPro" id="IPR036373">
    <property type="entry name" value="Ribosomal_bL17_sf"/>
</dbReference>
<keyword evidence="2 4" id="KW-0689">Ribosomal protein</keyword>
<evidence type="ECO:0000256" key="3">
    <source>
        <dbReference type="ARBA" id="ARBA00023274"/>
    </source>
</evidence>
<dbReference type="AlphaFoldDB" id="A0A1F6NG06"/>
<dbReference type="InterPro" id="IPR047859">
    <property type="entry name" value="Ribosomal_bL17_CS"/>
</dbReference>
<evidence type="ECO:0000313" key="6">
    <source>
        <dbReference type="EMBL" id="OGH82792.1"/>
    </source>
</evidence>
<evidence type="ECO:0000256" key="1">
    <source>
        <dbReference type="ARBA" id="ARBA00008777"/>
    </source>
</evidence>
<dbReference type="Proteomes" id="UP000176300">
    <property type="component" value="Unassembled WGS sequence"/>
</dbReference>
<dbReference type="GO" id="GO:0006412">
    <property type="term" value="P:translation"/>
    <property type="evidence" value="ECO:0007669"/>
    <property type="project" value="UniProtKB-UniRule"/>
</dbReference>
<dbReference type="PROSITE" id="PS01167">
    <property type="entry name" value="RIBOSOMAL_L17"/>
    <property type="match status" value="1"/>
</dbReference>
<dbReference type="SUPFAM" id="SSF64263">
    <property type="entry name" value="Prokaryotic ribosomal protein L17"/>
    <property type="match status" value="1"/>
</dbReference>
<dbReference type="InterPro" id="IPR000456">
    <property type="entry name" value="Ribosomal_bL17"/>
</dbReference>
<comment type="caution">
    <text evidence="6">The sequence shown here is derived from an EMBL/GenBank/DDBJ whole genome shotgun (WGS) entry which is preliminary data.</text>
</comment>
<proteinExistence type="inferred from homology"/>
<dbReference type="HAMAP" id="MF_01368">
    <property type="entry name" value="Ribosomal_bL17"/>
    <property type="match status" value="1"/>
</dbReference>
<dbReference type="EMBL" id="MFQS01000028">
    <property type="protein sequence ID" value="OGH82792.1"/>
    <property type="molecule type" value="Genomic_DNA"/>
</dbReference>
<dbReference type="PANTHER" id="PTHR14413:SF16">
    <property type="entry name" value="LARGE RIBOSOMAL SUBUNIT PROTEIN BL17M"/>
    <property type="match status" value="1"/>
</dbReference>
<comment type="similarity">
    <text evidence="1 4 5">Belongs to the bacterial ribosomal protein bL17 family.</text>
</comment>
<accession>A0A1F6NG06</accession>
<dbReference type="Pfam" id="PF01196">
    <property type="entry name" value="Ribosomal_L17"/>
    <property type="match status" value="1"/>
</dbReference>
<keyword evidence="3 4" id="KW-0687">Ribonucleoprotein</keyword>
<sequence>MRHRKQKATLGREKAQRGALMRSLAQSLILEGSIRTTKAKARALRIFVEPLVTKAKKNDLVVRRNLLKVLYTKKAVSKLLTDIAPKYVERKGGYTRITKLGARANDSAEMAKIEFV</sequence>